<dbReference type="Gene3D" id="1.20.1740.10">
    <property type="entry name" value="Amino acid/polyamine transporter I"/>
    <property type="match status" value="1"/>
</dbReference>
<dbReference type="GO" id="GO:0016020">
    <property type="term" value="C:membrane"/>
    <property type="evidence" value="ECO:0007669"/>
    <property type="project" value="UniProtKB-SubCell"/>
</dbReference>
<evidence type="ECO:0000256" key="2">
    <source>
        <dbReference type="ARBA" id="ARBA00022448"/>
    </source>
</evidence>
<dbReference type="PIRSF" id="PIRSF006060">
    <property type="entry name" value="AA_transporter"/>
    <property type="match status" value="1"/>
</dbReference>
<dbReference type="PANTHER" id="PTHR45649">
    <property type="entry name" value="AMINO-ACID PERMEASE BAT1"/>
    <property type="match status" value="1"/>
</dbReference>
<feature type="transmembrane region" description="Helical" evidence="6">
    <location>
        <begin position="371"/>
        <end position="389"/>
    </location>
</feature>
<proteinExistence type="predicted"/>
<dbReference type="PROSITE" id="PS00218">
    <property type="entry name" value="AMINO_ACID_PERMEASE_1"/>
    <property type="match status" value="1"/>
</dbReference>
<accession>A0AAV9N2U9</accession>
<dbReference type="PANTHER" id="PTHR45649:SF11">
    <property type="entry name" value="TRANSPORTER, PUTATIVE (EUROFUNG)-RELATED"/>
    <property type="match status" value="1"/>
</dbReference>
<feature type="transmembrane region" description="Helical" evidence="6">
    <location>
        <begin position="29"/>
        <end position="47"/>
    </location>
</feature>
<dbReference type="EMBL" id="JAVRRD010000025">
    <property type="protein sequence ID" value="KAK5047555.1"/>
    <property type="molecule type" value="Genomic_DNA"/>
</dbReference>
<dbReference type="GeneID" id="89974823"/>
<gene>
    <name evidence="7" type="ORF">LTR84_006652</name>
</gene>
<feature type="transmembrane region" description="Helical" evidence="6">
    <location>
        <begin position="315"/>
        <end position="334"/>
    </location>
</feature>
<evidence type="ECO:0000256" key="6">
    <source>
        <dbReference type="SAM" id="Phobius"/>
    </source>
</evidence>
<dbReference type="InterPro" id="IPR002293">
    <property type="entry name" value="AA/rel_permease1"/>
</dbReference>
<evidence type="ECO:0000313" key="7">
    <source>
        <dbReference type="EMBL" id="KAK5047555.1"/>
    </source>
</evidence>
<evidence type="ECO:0000256" key="3">
    <source>
        <dbReference type="ARBA" id="ARBA00022692"/>
    </source>
</evidence>
<feature type="transmembrane region" description="Helical" evidence="6">
    <location>
        <begin position="184"/>
        <end position="203"/>
    </location>
</feature>
<comment type="caution">
    <text evidence="7">The sequence shown here is derived from an EMBL/GenBank/DDBJ whole genome shotgun (WGS) entry which is preliminary data.</text>
</comment>
<evidence type="ECO:0000256" key="5">
    <source>
        <dbReference type="ARBA" id="ARBA00023136"/>
    </source>
</evidence>
<name>A0AAV9N2U9_9EURO</name>
<feature type="transmembrane region" description="Helical" evidence="6">
    <location>
        <begin position="395"/>
        <end position="417"/>
    </location>
</feature>
<sequence length="540" mass="58992">MAPSNMQEVRMDDLELEAAGYQRTMPRRFTFWALAALSFDLTCTWLGTGSSVGISLTEAGPAGTIWSLVIAGGMTMIVSAGMAELASAYPIAGAQYYWSFMVTADKYKPFASYMNGWMSIIGWWLGAASVANFVASMILEIVAVWYPNYEIHNWHQYLIYVTLTWISVAANVFGSNWIPAFNKMLFVVAVCTLSSTMLTLFIVSRNNHADGSFIFTDATSRTGWSSNGWSFMLAVGNAVYSFLGSDCSAHLCEEIANPAKMVPRVIIWPLLVGLLTAFPFAVSLMYSITDLDAVFNTNAGLPLIEIYYQGTGSRVAASILLAMFAFCFFGNLVANATTSSRTLWAVSRDGALPYSHLWAHVHTKYQMPANAMMLSASFITLYGLIFLGSTTAFSAMVSTCIVFLQTSCVIPQAIVLYRGRDRVLPPRHFNLGRLGVPINSIAIAWVVFLDILYCFPTSLPVTPQNMSYVSVVSAGLVVFVVSLWFTTKRGVFTGPKIDIALLTERRNAALQGDVISAVEVSPKSELDGENSSKDGKVSSI</sequence>
<dbReference type="GO" id="GO:0006865">
    <property type="term" value="P:amino acid transport"/>
    <property type="evidence" value="ECO:0007669"/>
    <property type="project" value="InterPro"/>
</dbReference>
<dbReference type="InterPro" id="IPR004840">
    <property type="entry name" value="Amino_acid_permease_CS"/>
</dbReference>
<evidence type="ECO:0000313" key="8">
    <source>
        <dbReference type="Proteomes" id="UP001358417"/>
    </source>
</evidence>
<organism evidence="7 8">
    <name type="scientific">Exophiala bonariae</name>
    <dbReference type="NCBI Taxonomy" id="1690606"/>
    <lineage>
        <taxon>Eukaryota</taxon>
        <taxon>Fungi</taxon>
        <taxon>Dikarya</taxon>
        <taxon>Ascomycota</taxon>
        <taxon>Pezizomycotina</taxon>
        <taxon>Eurotiomycetes</taxon>
        <taxon>Chaetothyriomycetidae</taxon>
        <taxon>Chaetothyriales</taxon>
        <taxon>Herpotrichiellaceae</taxon>
        <taxon>Exophiala</taxon>
    </lineage>
</organism>
<dbReference type="GO" id="GO:0022857">
    <property type="term" value="F:transmembrane transporter activity"/>
    <property type="evidence" value="ECO:0007669"/>
    <property type="project" value="InterPro"/>
</dbReference>
<feature type="transmembrane region" description="Helical" evidence="6">
    <location>
        <begin position="157"/>
        <end position="178"/>
    </location>
</feature>
<dbReference type="RefSeq" id="XP_064703099.1">
    <property type="nucleotide sequence ID" value="XM_064850212.1"/>
</dbReference>
<reference evidence="7 8" key="1">
    <citation type="submission" date="2023-08" db="EMBL/GenBank/DDBJ databases">
        <title>Black Yeasts Isolated from many extreme environments.</title>
        <authorList>
            <person name="Coleine C."/>
            <person name="Stajich J.E."/>
            <person name="Selbmann L."/>
        </authorList>
    </citation>
    <scope>NUCLEOTIDE SEQUENCE [LARGE SCALE GENOMIC DNA]</scope>
    <source>
        <strain evidence="7 8">CCFEE 5792</strain>
    </source>
</reference>
<keyword evidence="3 6" id="KW-0812">Transmembrane</keyword>
<keyword evidence="5 6" id="KW-0472">Membrane</keyword>
<protein>
    <recommendedName>
        <fullName evidence="9">Amino acid permease/ SLC12A domain-containing protein</fullName>
    </recommendedName>
</protein>
<evidence type="ECO:0008006" key="9">
    <source>
        <dbReference type="Google" id="ProtNLM"/>
    </source>
</evidence>
<dbReference type="AlphaFoldDB" id="A0AAV9N2U9"/>
<feature type="transmembrane region" description="Helical" evidence="6">
    <location>
        <begin position="465"/>
        <end position="486"/>
    </location>
</feature>
<feature type="transmembrane region" description="Helical" evidence="6">
    <location>
        <begin position="438"/>
        <end position="459"/>
    </location>
</feature>
<comment type="subcellular location">
    <subcellularLocation>
        <location evidence="1">Membrane</location>
        <topology evidence="1">Multi-pass membrane protein</topology>
    </subcellularLocation>
</comment>
<dbReference type="Proteomes" id="UP001358417">
    <property type="component" value="Unassembled WGS sequence"/>
</dbReference>
<evidence type="ECO:0000256" key="4">
    <source>
        <dbReference type="ARBA" id="ARBA00022989"/>
    </source>
</evidence>
<feature type="transmembrane region" description="Helical" evidence="6">
    <location>
        <begin position="121"/>
        <end position="145"/>
    </location>
</feature>
<keyword evidence="4 6" id="KW-1133">Transmembrane helix</keyword>
<evidence type="ECO:0000256" key="1">
    <source>
        <dbReference type="ARBA" id="ARBA00004141"/>
    </source>
</evidence>
<keyword evidence="8" id="KW-1185">Reference proteome</keyword>
<dbReference type="Pfam" id="PF13520">
    <property type="entry name" value="AA_permease_2"/>
    <property type="match status" value="1"/>
</dbReference>
<keyword evidence="2" id="KW-0813">Transport</keyword>
<feature type="transmembrane region" description="Helical" evidence="6">
    <location>
        <begin position="59"/>
        <end position="78"/>
    </location>
</feature>
<feature type="transmembrane region" description="Helical" evidence="6">
    <location>
        <begin position="265"/>
        <end position="288"/>
    </location>
</feature>